<gene>
    <name evidence="3" type="ORF">G6321_00008915</name>
    <name evidence="2" type="ORF">G6321_09305</name>
</gene>
<feature type="region of interest" description="Disordered" evidence="1">
    <location>
        <begin position="50"/>
        <end position="87"/>
    </location>
</feature>
<organism evidence="2">
    <name type="scientific">Bradyrhizobium barranii subsp. barranii</name>
    <dbReference type="NCBI Taxonomy" id="2823807"/>
    <lineage>
        <taxon>Bacteria</taxon>
        <taxon>Pseudomonadati</taxon>
        <taxon>Pseudomonadota</taxon>
        <taxon>Alphaproteobacteria</taxon>
        <taxon>Hyphomicrobiales</taxon>
        <taxon>Nitrobacteraceae</taxon>
        <taxon>Bradyrhizobium</taxon>
        <taxon>Bradyrhizobium barranii</taxon>
    </lineage>
</organism>
<protein>
    <submittedName>
        <fullName evidence="2">Uncharacterized protein</fullName>
    </submittedName>
</protein>
<feature type="region of interest" description="Disordered" evidence="1">
    <location>
        <begin position="1"/>
        <end position="25"/>
    </location>
</feature>
<reference evidence="3 4" key="3">
    <citation type="journal article" date="2022" name="Int. J. Syst. Evol. Microbiol.">
        <title>Strains of Bradyrhizobium barranii sp. nov. associated with legumes native to Canada are symbionts of soybeans and belong to different subspecies (subsp. barranii subsp. nov. and subsp. apii subsp. nov.) and symbiovars (sv. glycinearum and sv. septentrionale).</title>
        <authorList>
            <person name="Bromfield E.S.P."/>
            <person name="Cloutier S."/>
            <person name="Wasai-Hara S."/>
            <person name="Minamisawa K."/>
        </authorList>
    </citation>
    <scope>NUCLEOTIDE SEQUENCE [LARGE SCALE GENOMIC DNA]</scope>
    <source>
        <strain evidence="3 4">323S2</strain>
    </source>
</reference>
<reference evidence="2" key="2">
    <citation type="submission" date="2020-06" db="EMBL/GenBank/DDBJ databases">
        <title>Whole Genome Sequence of Bradyrhizobium sp. Strain 323S2.</title>
        <authorList>
            <person name="Bromfield E.S.P."/>
        </authorList>
    </citation>
    <scope>NUCLEOTIDE SEQUENCE [LARGE SCALE GENOMIC DNA]</scope>
    <source>
        <strain evidence="2">323S2</strain>
    </source>
</reference>
<dbReference type="Proteomes" id="UP000564836">
    <property type="component" value="Chromosome"/>
</dbReference>
<evidence type="ECO:0000313" key="3">
    <source>
        <dbReference type="EMBL" id="UGX95251.1"/>
    </source>
</evidence>
<feature type="compositionally biased region" description="Polar residues" evidence="1">
    <location>
        <begin position="50"/>
        <end position="62"/>
    </location>
</feature>
<accession>A0A7Z0Q7H5</accession>
<dbReference type="RefSeq" id="WP_166344564.1">
    <property type="nucleotide sequence ID" value="NZ_CP088280.1"/>
</dbReference>
<evidence type="ECO:0000256" key="1">
    <source>
        <dbReference type="SAM" id="MobiDB-lite"/>
    </source>
</evidence>
<dbReference type="EMBL" id="CP088280">
    <property type="protein sequence ID" value="UGX95251.1"/>
    <property type="molecule type" value="Genomic_DNA"/>
</dbReference>
<evidence type="ECO:0000313" key="4">
    <source>
        <dbReference type="Proteomes" id="UP000564836"/>
    </source>
</evidence>
<dbReference type="AlphaFoldDB" id="A0A7Z0Q7H5"/>
<evidence type="ECO:0000313" key="2">
    <source>
        <dbReference type="EMBL" id="NYY88648.1"/>
    </source>
</evidence>
<proteinExistence type="predicted"/>
<name>A0A7Z0Q7H5_9BRAD</name>
<sequence length="87" mass="9212">MDASGLHGTASSASIGDQGFALGQGGQLASGRLQQTETIDQLKRLKPLIQTTQDIGSRQSSAEPRVAHRPKGEHIPTKKLPLSRVQA</sequence>
<dbReference type="EMBL" id="JACBFH010000001">
    <property type="protein sequence ID" value="NYY88648.1"/>
    <property type="molecule type" value="Genomic_DNA"/>
</dbReference>
<reference evidence="3 4" key="1">
    <citation type="journal article" date="2017" name="Syst. Appl. Microbiol.">
        <title>Soybeans inoculated with root zone soils of Canadian native legumes harbour diverse and novel Bradyrhizobium spp. that possess agricultural potential.</title>
        <authorList>
            <person name="Bromfield E.S.P."/>
            <person name="Cloutier S."/>
            <person name="Tambong J.T."/>
            <person name="Tran Thi T.V."/>
        </authorList>
    </citation>
    <scope>NUCLEOTIDE SEQUENCE [LARGE SCALE GENOMIC DNA]</scope>
    <source>
        <strain evidence="3 4">323S2</strain>
    </source>
</reference>